<keyword evidence="4 6" id="KW-1133">Transmembrane helix</keyword>
<gene>
    <name evidence="8" type="ORF">BCR42DRAFT_461984</name>
</gene>
<evidence type="ECO:0000313" key="9">
    <source>
        <dbReference type="Proteomes" id="UP000193560"/>
    </source>
</evidence>
<accession>A0A1X2IB50</accession>
<comment type="subcellular location">
    <subcellularLocation>
        <location evidence="1">Membrane</location>
        <topology evidence="1">Multi-pass membrane protein</topology>
    </subcellularLocation>
</comment>
<dbReference type="OrthoDB" id="1684102at2759"/>
<feature type="transmembrane region" description="Helical" evidence="6">
    <location>
        <begin position="361"/>
        <end position="382"/>
    </location>
</feature>
<reference evidence="8 9" key="1">
    <citation type="submission" date="2016-07" db="EMBL/GenBank/DDBJ databases">
        <title>Pervasive Adenine N6-methylation of Active Genes in Fungi.</title>
        <authorList>
            <consortium name="DOE Joint Genome Institute"/>
            <person name="Mondo S.J."/>
            <person name="Dannebaum R.O."/>
            <person name="Kuo R.C."/>
            <person name="Labutti K."/>
            <person name="Haridas S."/>
            <person name="Kuo A."/>
            <person name="Salamov A."/>
            <person name="Ahrendt S.R."/>
            <person name="Lipzen A."/>
            <person name="Sullivan W."/>
            <person name="Andreopoulos W.B."/>
            <person name="Clum A."/>
            <person name="Lindquist E."/>
            <person name="Daum C."/>
            <person name="Ramamoorthy G.K."/>
            <person name="Gryganskyi A."/>
            <person name="Culley D."/>
            <person name="Magnuson J.K."/>
            <person name="James T.Y."/>
            <person name="O'Malley M.A."/>
            <person name="Stajich J.E."/>
            <person name="Spatafora J.W."/>
            <person name="Visel A."/>
            <person name="Grigoriev I.V."/>
        </authorList>
    </citation>
    <scope>NUCLEOTIDE SEQUENCE [LARGE SCALE GENOMIC DNA]</scope>
    <source>
        <strain evidence="8 9">NRRL 1336</strain>
    </source>
</reference>
<sequence>MDLDKSSDEEQIEHVPDGTASNGKALFMLLKAFVGTGVVFLPRSFVSGGLIFSICLMVFIASLCLIAFQLLIKAQMITGGDYGEMGFAAAYLIFVSENLGLVVDQLSHCNRAFPSNIFIWLALLIVIPITWVRKIAKLSWNAIIADVFILFGLISIIYFTSDQITHNGPGPNLRMINSSDFALMIGTAVYSFEGIGMVVPIIQGMKRPDQFPRVLTLGIIICTCLFVVTGSLGYVAYGENTKASVVSNLPPYDSLAITVQLLYAIAMILTSPFMLYPPLNIIERGIFGKNHSGRLHWKYKWGKNIVRAIIPIVCAAVSYGVGSGGLDKFVALVGSLCCMPLCFTFPGMFHFKITKNRWAKFGDVIMVLWGIGIMIFTVYINVRSWVVPAESSAEPSNSICPL</sequence>
<dbReference type="Pfam" id="PF01490">
    <property type="entry name" value="Aa_trans"/>
    <property type="match status" value="1"/>
</dbReference>
<evidence type="ECO:0000256" key="4">
    <source>
        <dbReference type="ARBA" id="ARBA00022989"/>
    </source>
</evidence>
<feature type="transmembrane region" description="Helical" evidence="6">
    <location>
        <begin position="257"/>
        <end position="276"/>
    </location>
</feature>
<feature type="transmembrane region" description="Helical" evidence="6">
    <location>
        <begin position="181"/>
        <end position="202"/>
    </location>
</feature>
<feature type="transmembrane region" description="Helical" evidence="6">
    <location>
        <begin position="214"/>
        <end position="237"/>
    </location>
</feature>
<feature type="transmembrane region" description="Helical" evidence="6">
    <location>
        <begin position="84"/>
        <end position="103"/>
    </location>
</feature>
<dbReference type="GO" id="GO:0005774">
    <property type="term" value="C:vacuolar membrane"/>
    <property type="evidence" value="ECO:0007669"/>
    <property type="project" value="TreeGrafter"/>
</dbReference>
<keyword evidence="5 6" id="KW-0472">Membrane</keyword>
<dbReference type="EMBL" id="MCGE01000019">
    <property type="protein sequence ID" value="ORZ12331.1"/>
    <property type="molecule type" value="Genomic_DNA"/>
</dbReference>
<feature type="transmembrane region" description="Helical" evidence="6">
    <location>
        <begin position="51"/>
        <end position="72"/>
    </location>
</feature>
<comment type="caution">
    <text evidence="8">The sequence shown here is derived from an EMBL/GenBank/DDBJ whole genome shotgun (WGS) entry which is preliminary data.</text>
</comment>
<proteinExistence type="inferred from homology"/>
<feature type="domain" description="Amino acid transporter transmembrane" evidence="7">
    <location>
        <begin position="85"/>
        <end position="379"/>
    </location>
</feature>
<evidence type="ECO:0000256" key="5">
    <source>
        <dbReference type="ARBA" id="ARBA00023136"/>
    </source>
</evidence>
<feature type="transmembrane region" description="Helical" evidence="6">
    <location>
        <begin position="115"/>
        <end position="132"/>
    </location>
</feature>
<dbReference type="STRING" id="90262.A0A1X2IB50"/>
<protein>
    <submittedName>
        <fullName evidence="8">Transmembrane amino acid transporter protein-domain-containing protein</fullName>
    </submittedName>
</protein>
<evidence type="ECO:0000256" key="3">
    <source>
        <dbReference type="ARBA" id="ARBA00022692"/>
    </source>
</evidence>
<keyword evidence="3 6" id="KW-0812">Transmembrane</keyword>
<evidence type="ECO:0000259" key="7">
    <source>
        <dbReference type="Pfam" id="PF01490"/>
    </source>
</evidence>
<feature type="transmembrane region" description="Helical" evidence="6">
    <location>
        <begin position="139"/>
        <end position="161"/>
    </location>
</feature>
<evidence type="ECO:0000313" key="8">
    <source>
        <dbReference type="EMBL" id="ORZ12331.1"/>
    </source>
</evidence>
<dbReference type="Proteomes" id="UP000193560">
    <property type="component" value="Unassembled WGS sequence"/>
</dbReference>
<evidence type="ECO:0000256" key="6">
    <source>
        <dbReference type="SAM" id="Phobius"/>
    </source>
</evidence>
<keyword evidence="9" id="KW-1185">Reference proteome</keyword>
<name>A0A1X2IB50_9FUNG</name>
<evidence type="ECO:0000256" key="1">
    <source>
        <dbReference type="ARBA" id="ARBA00004141"/>
    </source>
</evidence>
<dbReference type="PANTHER" id="PTHR22950">
    <property type="entry name" value="AMINO ACID TRANSPORTER"/>
    <property type="match status" value="1"/>
</dbReference>
<evidence type="ECO:0000256" key="2">
    <source>
        <dbReference type="ARBA" id="ARBA00008066"/>
    </source>
</evidence>
<feature type="transmembrane region" description="Helical" evidence="6">
    <location>
        <begin position="329"/>
        <end position="349"/>
    </location>
</feature>
<dbReference type="InterPro" id="IPR013057">
    <property type="entry name" value="AA_transpt_TM"/>
</dbReference>
<comment type="similarity">
    <text evidence="2">Belongs to the amino acid/polyamine transporter 2 family.</text>
</comment>
<dbReference type="GO" id="GO:0015179">
    <property type="term" value="F:L-amino acid transmembrane transporter activity"/>
    <property type="evidence" value="ECO:0007669"/>
    <property type="project" value="TreeGrafter"/>
</dbReference>
<dbReference type="AlphaFoldDB" id="A0A1X2IB50"/>
<feature type="transmembrane region" description="Helical" evidence="6">
    <location>
        <begin position="304"/>
        <end position="323"/>
    </location>
</feature>
<organism evidence="8 9">
    <name type="scientific">Absidia repens</name>
    <dbReference type="NCBI Taxonomy" id="90262"/>
    <lineage>
        <taxon>Eukaryota</taxon>
        <taxon>Fungi</taxon>
        <taxon>Fungi incertae sedis</taxon>
        <taxon>Mucoromycota</taxon>
        <taxon>Mucoromycotina</taxon>
        <taxon>Mucoromycetes</taxon>
        <taxon>Mucorales</taxon>
        <taxon>Cunninghamellaceae</taxon>
        <taxon>Absidia</taxon>
    </lineage>
</organism>
<dbReference type="PANTHER" id="PTHR22950:SF666">
    <property type="entry name" value="VACUOLAR AMINO ACID TRANSPORTER 4"/>
    <property type="match status" value="1"/>
</dbReference>